<dbReference type="AlphaFoldDB" id="A0A9D4ULD0"/>
<reference evidence="1" key="1">
    <citation type="submission" date="2021-01" db="EMBL/GenBank/DDBJ databases">
        <title>Adiantum capillus-veneris genome.</title>
        <authorList>
            <person name="Fang Y."/>
            <person name="Liao Q."/>
        </authorList>
    </citation>
    <scope>NUCLEOTIDE SEQUENCE</scope>
    <source>
        <strain evidence="1">H3</strain>
        <tissue evidence="1">Leaf</tissue>
    </source>
</reference>
<evidence type="ECO:0000313" key="1">
    <source>
        <dbReference type="EMBL" id="KAI5069612.1"/>
    </source>
</evidence>
<proteinExistence type="predicted"/>
<dbReference type="EMBL" id="JABFUD020000015">
    <property type="protein sequence ID" value="KAI5069612.1"/>
    <property type="molecule type" value="Genomic_DNA"/>
</dbReference>
<protein>
    <submittedName>
        <fullName evidence="1">Uncharacterized protein</fullName>
    </submittedName>
</protein>
<comment type="caution">
    <text evidence="1">The sequence shown here is derived from an EMBL/GenBank/DDBJ whole genome shotgun (WGS) entry which is preliminary data.</text>
</comment>
<evidence type="ECO:0000313" key="2">
    <source>
        <dbReference type="Proteomes" id="UP000886520"/>
    </source>
</evidence>
<keyword evidence="2" id="KW-1185">Reference proteome</keyword>
<name>A0A9D4ULD0_ADICA</name>
<accession>A0A9D4ULD0</accession>
<dbReference type="Proteomes" id="UP000886520">
    <property type="component" value="Chromosome 15"/>
</dbReference>
<sequence>MAVKVVATSVDVAPFMLRLKKVTLLPQAGECGELHGRTACGMKEKGGQVERRMRRRLLQLMTLHGGRVCMNGDFLCYQLGRRRRVGCRWHGRVPRTVSREPRGCR</sequence>
<gene>
    <name evidence="1" type="ORF">GOP47_0015913</name>
</gene>
<organism evidence="1 2">
    <name type="scientific">Adiantum capillus-veneris</name>
    <name type="common">Maidenhair fern</name>
    <dbReference type="NCBI Taxonomy" id="13818"/>
    <lineage>
        <taxon>Eukaryota</taxon>
        <taxon>Viridiplantae</taxon>
        <taxon>Streptophyta</taxon>
        <taxon>Embryophyta</taxon>
        <taxon>Tracheophyta</taxon>
        <taxon>Polypodiopsida</taxon>
        <taxon>Polypodiidae</taxon>
        <taxon>Polypodiales</taxon>
        <taxon>Pteridineae</taxon>
        <taxon>Pteridaceae</taxon>
        <taxon>Vittarioideae</taxon>
        <taxon>Adiantum</taxon>
    </lineage>
</organism>